<dbReference type="CDD" id="cd00093">
    <property type="entry name" value="HTH_XRE"/>
    <property type="match status" value="1"/>
</dbReference>
<dbReference type="SMART" id="SM00530">
    <property type="entry name" value="HTH_XRE"/>
    <property type="match status" value="1"/>
</dbReference>
<dbReference type="GO" id="GO:0003677">
    <property type="term" value="F:DNA binding"/>
    <property type="evidence" value="ECO:0007669"/>
    <property type="project" value="UniProtKB-KW"/>
</dbReference>
<name>A0A136WE02_9FIRM</name>
<proteinExistence type="predicted"/>
<dbReference type="InterPro" id="IPR001387">
    <property type="entry name" value="Cro/C1-type_HTH"/>
</dbReference>
<organism evidence="3 4">
    <name type="scientific">Anaerotignum neopropionicum</name>
    <dbReference type="NCBI Taxonomy" id="36847"/>
    <lineage>
        <taxon>Bacteria</taxon>
        <taxon>Bacillati</taxon>
        <taxon>Bacillota</taxon>
        <taxon>Clostridia</taxon>
        <taxon>Lachnospirales</taxon>
        <taxon>Anaerotignaceae</taxon>
        <taxon>Anaerotignum</taxon>
    </lineage>
</organism>
<dbReference type="Proteomes" id="UP000070539">
    <property type="component" value="Unassembled WGS sequence"/>
</dbReference>
<dbReference type="Pfam" id="PF01381">
    <property type="entry name" value="HTH_3"/>
    <property type="match status" value="1"/>
</dbReference>
<dbReference type="InterPro" id="IPR010982">
    <property type="entry name" value="Lambda_DNA-bd_dom_sf"/>
</dbReference>
<comment type="caution">
    <text evidence="3">The sequence shown here is derived from an EMBL/GenBank/DDBJ whole genome shotgun (WGS) entry which is preliminary data.</text>
</comment>
<dbReference type="GO" id="GO:0003700">
    <property type="term" value="F:DNA-binding transcription factor activity"/>
    <property type="evidence" value="ECO:0007669"/>
    <property type="project" value="TreeGrafter"/>
</dbReference>
<dbReference type="EMBL" id="LRVM01000005">
    <property type="protein sequence ID" value="KXL52703.1"/>
    <property type="molecule type" value="Genomic_DNA"/>
</dbReference>
<protein>
    <submittedName>
        <fullName evidence="3">Helix-turn-helix domain protein</fullName>
    </submittedName>
</protein>
<dbReference type="PANTHER" id="PTHR46797">
    <property type="entry name" value="HTH-TYPE TRANSCRIPTIONAL REGULATOR"/>
    <property type="match status" value="1"/>
</dbReference>
<dbReference type="PROSITE" id="PS50943">
    <property type="entry name" value="HTH_CROC1"/>
    <property type="match status" value="1"/>
</dbReference>
<sequence length="156" mass="17453">MEVGQRIKTCRKKRGLSVNELAEKLEKNRATVYRYENGDIENLPINILEPIAKALDTSPAYLMGWTQSCPPIAEKNANEAFIPTKHELDVIMAYRNQPSMQTAVDRILGVHTKPSIHLQGKVAARGFQETDICGTTSLTAEEIKKRLGEAVKDIDF</sequence>
<evidence type="ECO:0000256" key="1">
    <source>
        <dbReference type="ARBA" id="ARBA00023125"/>
    </source>
</evidence>
<evidence type="ECO:0000259" key="2">
    <source>
        <dbReference type="PROSITE" id="PS50943"/>
    </source>
</evidence>
<dbReference type="OrthoDB" id="9815805at2"/>
<reference evidence="3 4" key="1">
    <citation type="submission" date="2016-01" db="EMBL/GenBank/DDBJ databases">
        <title>Genome sequence of Clostridium neopropionicum X4, DSM-3847.</title>
        <authorList>
            <person name="Poehlein A."/>
            <person name="Beck M.H."/>
            <person name="Bengelsdorf F.R."/>
            <person name="Daniel R."/>
            <person name="Duerre P."/>
        </authorList>
    </citation>
    <scope>NUCLEOTIDE SEQUENCE [LARGE SCALE GENOMIC DNA]</scope>
    <source>
        <strain evidence="3 4">DSM-3847</strain>
    </source>
</reference>
<keyword evidence="4" id="KW-1185">Reference proteome</keyword>
<feature type="domain" description="HTH cro/C1-type" evidence="2">
    <location>
        <begin position="7"/>
        <end position="62"/>
    </location>
</feature>
<evidence type="ECO:0000313" key="4">
    <source>
        <dbReference type="Proteomes" id="UP000070539"/>
    </source>
</evidence>
<dbReference type="AlphaFoldDB" id="A0A136WE02"/>
<dbReference type="InterPro" id="IPR050807">
    <property type="entry name" value="TransReg_Diox_bact_type"/>
</dbReference>
<dbReference type="SUPFAM" id="SSF47413">
    <property type="entry name" value="lambda repressor-like DNA-binding domains"/>
    <property type="match status" value="1"/>
</dbReference>
<dbReference type="STRING" id="36847.CLNEO_17240"/>
<dbReference type="Gene3D" id="1.10.260.40">
    <property type="entry name" value="lambda repressor-like DNA-binding domains"/>
    <property type="match status" value="1"/>
</dbReference>
<keyword evidence="1" id="KW-0238">DNA-binding</keyword>
<dbReference type="PANTHER" id="PTHR46797:SF1">
    <property type="entry name" value="METHYLPHOSPHONATE SYNTHASE"/>
    <property type="match status" value="1"/>
</dbReference>
<dbReference type="GO" id="GO:0005829">
    <property type="term" value="C:cytosol"/>
    <property type="evidence" value="ECO:0007669"/>
    <property type="project" value="TreeGrafter"/>
</dbReference>
<gene>
    <name evidence="3" type="ORF">CLNEO_17240</name>
</gene>
<dbReference type="RefSeq" id="WP_066087506.1">
    <property type="nucleotide sequence ID" value="NZ_LRVM01000005.1"/>
</dbReference>
<evidence type="ECO:0000313" key="3">
    <source>
        <dbReference type="EMBL" id="KXL52703.1"/>
    </source>
</evidence>
<accession>A0A136WE02</accession>